<sequence>MNLVQPRLHQPQQPNRHLLNTATHSHSHRHTPIDPHFNRNLKLNMDLDDDSFYICTELTPRCFVVQKAVQIDRGQLERMVGDMTKGTPRPTPIADNTPPPPQLPYWFTPECRDNLMNIESPVTAPSPVPPSTTIQQPSFASGSGSQQSSSVDIKQQLKAQLEYYFSRENLITDRYLRCQMDADQYVPISIIAGFRKIVQLTTDYNLIKQVLRESNQVEVDERSEKVRPVCRRCTIIIREISEEHKDEIEKMLAGGPAYQDLKYGLNESWYITYENEEKTQKAYMHLQSLGKTFQGKPICARIKAGGPPSNAELANLERAPSRQIPSPFVNEAAPFVPIDQPQMIPLTPLMELGQVLASFGFVPRATYRPGATTVHVEEETETASSTAQISPQTGSQNNNNNSGSSQRNSPSPRGNNQNRRYQQQNGYYQPNAIPSDGNGLLGAYCPPNAASMPQMIQKGGNLPRDSTSIRGGRGFKRGGGGQVYTNGAERPQYIGGRRHTTSLNCNLPRDSASAFVPHRQTFPSSSHFAVNPLIPSFGNMEVDFSVMNPERISPIPMIMQPQQQQQNIVESQLYERPRYNTYSHHYERRNRVDENWHSQSSGNSRNTGSNTGRRVDTVDRRSERSDEATSSGEMTDAKRRQSDDGLGLLQKDGKRKESDRKPSSQSSAYSFEERAFPSLTEPKPEPVKPVEKPTFSCVAAGKRYAKPEPKKSYAEKLKEKSAAENAIKEGIAKELSPTGFK</sequence>
<proteinExistence type="predicted"/>
<dbReference type="GO" id="GO:0010494">
    <property type="term" value="C:cytoplasmic stress granule"/>
    <property type="evidence" value="ECO:0007669"/>
    <property type="project" value="TreeGrafter"/>
</dbReference>
<feature type="domain" description="HTH La-type RNA-binding" evidence="5">
    <location>
        <begin position="147"/>
        <end position="236"/>
    </location>
</feature>
<dbReference type="EMBL" id="LIAE01008020">
    <property type="protein sequence ID" value="PAV75887.1"/>
    <property type="molecule type" value="Genomic_DNA"/>
</dbReference>
<keyword evidence="1" id="KW-0597">Phosphoprotein</keyword>
<dbReference type="InterPro" id="IPR045180">
    <property type="entry name" value="La_dom_prot"/>
</dbReference>
<dbReference type="SMART" id="SM00715">
    <property type="entry name" value="LA"/>
    <property type="match status" value="1"/>
</dbReference>
<accession>A0A2A2KPZ1</accession>
<dbReference type="CDD" id="cd12430">
    <property type="entry name" value="RRM_LARP4_5_like"/>
    <property type="match status" value="1"/>
</dbReference>
<dbReference type="GO" id="GO:0005829">
    <property type="term" value="C:cytosol"/>
    <property type="evidence" value="ECO:0007669"/>
    <property type="project" value="TreeGrafter"/>
</dbReference>
<name>A0A2A2KPZ1_9BILA</name>
<dbReference type="Proteomes" id="UP000218231">
    <property type="component" value="Unassembled WGS sequence"/>
</dbReference>
<evidence type="ECO:0000256" key="3">
    <source>
        <dbReference type="PROSITE-ProRule" id="PRU00332"/>
    </source>
</evidence>
<feature type="region of interest" description="Disordered" evidence="4">
    <location>
        <begin position="374"/>
        <end position="420"/>
    </location>
</feature>
<dbReference type="GO" id="GO:0003730">
    <property type="term" value="F:mRNA 3'-UTR binding"/>
    <property type="evidence" value="ECO:0007669"/>
    <property type="project" value="TreeGrafter"/>
</dbReference>
<comment type="caution">
    <text evidence="6">The sequence shown here is derived from an EMBL/GenBank/DDBJ whole genome shotgun (WGS) entry which is preliminary data.</text>
</comment>
<dbReference type="Pfam" id="PF05383">
    <property type="entry name" value="La"/>
    <property type="match status" value="1"/>
</dbReference>
<feature type="region of interest" description="Disordered" evidence="4">
    <location>
        <begin position="460"/>
        <end position="481"/>
    </location>
</feature>
<evidence type="ECO:0000259" key="5">
    <source>
        <dbReference type="PROSITE" id="PS50961"/>
    </source>
</evidence>
<feature type="compositionally biased region" description="Basic and acidic residues" evidence="4">
    <location>
        <begin position="682"/>
        <end position="691"/>
    </location>
</feature>
<organism evidence="6 7">
    <name type="scientific">Diploscapter pachys</name>
    <dbReference type="NCBI Taxonomy" id="2018661"/>
    <lineage>
        <taxon>Eukaryota</taxon>
        <taxon>Metazoa</taxon>
        <taxon>Ecdysozoa</taxon>
        <taxon>Nematoda</taxon>
        <taxon>Chromadorea</taxon>
        <taxon>Rhabditida</taxon>
        <taxon>Rhabditina</taxon>
        <taxon>Rhabditomorpha</taxon>
        <taxon>Rhabditoidea</taxon>
        <taxon>Rhabditidae</taxon>
        <taxon>Diploscapter</taxon>
    </lineage>
</organism>
<dbReference type="PROSITE" id="PS50961">
    <property type="entry name" value="HTH_LA"/>
    <property type="match status" value="1"/>
</dbReference>
<feature type="region of interest" description="Disordered" evidence="4">
    <location>
        <begin position="121"/>
        <end position="147"/>
    </location>
</feature>
<feature type="compositionally biased region" description="Basic and acidic residues" evidence="4">
    <location>
        <begin position="613"/>
        <end position="627"/>
    </location>
</feature>
<feature type="compositionally biased region" description="Basic and acidic residues" evidence="4">
    <location>
        <begin position="720"/>
        <end position="732"/>
    </location>
</feature>
<dbReference type="PANTHER" id="PTHR22792">
    <property type="entry name" value="LUPUS LA PROTEIN-RELATED"/>
    <property type="match status" value="1"/>
</dbReference>
<dbReference type="OrthoDB" id="10046764at2759"/>
<feature type="region of interest" description="Disordered" evidence="4">
    <location>
        <begin position="590"/>
        <end position="692"/>
    </location>
</feature>
<reference evidence="6 7" key="1">
    <citation type="journal article" date="2017" name="Curr. Biol.">
        <title>Genome architecture and evolution of a unichromosomal asexual nematode.</title>
        <authorList>
            <person name="Fradin H."/>
            <person name="Zegar C."/>
            <person name="Gutwein M."/>
            <person name="Lucas J."/>
            <person name="Kovtun M."/>
            <person name="Corcoran D."/>
            <person name="Baugh L.R."/>
            <person name="Kiontke K."/>
            <person name="Gunsalus K."/>
            <person name="Fitch D.H."/>
            <person name="Piano F."/>
        </authorList>
    </citation>
    <scope>NUCLEOTIDE SEQUENCE [LARGE SCALE GENOMIC DNA]</scope>
    <source>
        <strain evidence="6">PF1309</strain>
    </source>
</reference>
<dbReference type="PANTHER" id="PTHR22792:SF131">
    <property type="entry name" value="LA-RELATED PROTEIN LARP4B"/>
    <property type="match status" value="1"/>
</dbReference>
<keyword evidence="7" id="KW-1185">Reference proteome</keyword>
<evidence type="ECO:0000313" key="6">
    <source>
        <dbReference type="EMBL" id="PAV75887.1"/>
    </source>
</evidence>
<feature type="compositionally biased region" description="Low complexity" evidence="4">
    <location>
        <begin position="382"/>
        <end position="420"/>
    </location>
</feature>
<protein>
    <recommendedName>
        <fullName evidence="5">HTH La-type RNA-binding domain-containing protein</fullName>
    </recommendedName>
</protein>
<dbReference type="SUPFAM" id="SSF46785">
    <property type="entry name" value="Winged helix' DNA-binding domain"/>
    <property type="match status" value="1"/>
</dbReference>
<feature type="region of interest" description="Disordered" evidence="4">
    <location>
        <begin position="81"/>
        <end position="100"/>
    </location>
</feature>
<feature type="compositionally biased region" description="Basic and acidic residues" evidence="4">
    <location>
        <begin position="651"/>
        <end position="662"/>
    </location>
</feature>
<dbReference type="STRING" id="2018661.A0A2A2KPZ1"/>
<dbReference type="Gene3D" id="1.10.10.10">
    <property type="entry name" value="Winged helix-like DNA-binding domain superfamily/Winged helix DNA-binding domain"/>
    <property type="match status" value="1"/>
</dbReference>
<evidence type="ECO:0000256" key="2">
    <source>
        <dbReference type="ARBA" id="ARBA00022884"/>
    </source>
</evidence>
<feature type="compositionally biased region" description="Low complexity" evidence="4">
    <location>
        <begin position="600"/>
        <end position="612"/>
    </location>
</feature>
<dbReference type="InterPro" id="IPR036388">
    <property type="entry name" value="WH-like_DNA-bd_sf"/>
</dbReference>
<evidence type="ECO:0000256" key="4">
    <source>
        <dbReference type="SAM" id="MobiDB-lite"/>
    </source>
</evidence>
<dbReference type="GO" id="GO:0045727">
    <property type="term" value="P:positive regulation of translation"/>
    <property type="evidence" value="ECO:0007669"/>
    <property type="project" value="TreeGrafter"/>
</dbReference>
<dbReference type="InterPro" id="IPR006630">
    <property type="entry name" value="La_HTH"/>
</dbReference>
<dbReference type="AlphaFoldDB" id="A0A2A2KPZ1"/>
<gene>
    <name evidence="6" type="ORF">WR25_05511</name>
</gene>
<evidence type="ECO:0000256" key="1">
    <source>
        <dbReference type="ARBA" id="ARBA00022553"/>
    </source>
</evidence>
<dbReference type="Pfam" id="PF26088">
    <property type="entry name" value="RRM_LARP4"/>
    <property type="match status" value="1"/>
</dbReference>
<evidence type="ECO:0000313" key="7">
    <source>
        <dbReference type="Proteomes" id="UP000218231"/>
    </source>
</evidence>
<dbReference type="InterPro" id="IPR058699">
    <property type="entry name" value="RRM_LARP4/4B"/>
</dbReference>
<keyword evidence="2 3" id="KW-0694">RNA-binding</keyword>
<dbReference type="InterPro" id="IPR036390">
    <property type="entry name" value="WH_DNA-bd_sf"/>
</dbReference>
<feature type="region of interest" description="Disordered" evidence="4">
    <location>
        <begin position="720"/>
        <end position="741"/>
    </location>
</feature>